<feature type="region of interest" description="Disordered" evidence="5">
    <location>
        <begin position="200"/>
        <end position="255"/>
    </location>
</feature>
<gene>
    <name evidence="6" type="ORF">LAWI1_G006022</name>
</gene>
<name>A0A559M4T6_9HELO</name>
<comment type="function">
    <text evidence="4">DNA-dependent RNA polymerase catalyzes the transcription of DNA into RNA using the four ribonucleoside triphosphates as substrates. Specific peripheric component of RNA polymerase III which synthesizes small RNAs, such as 5S rRNA and tRNAs.</text>
</comment>
<accession>A0A559M4T6</accession>
<comment type="subunit">
    <text evidence="4">Component of the RNA polymerase III (Pol III) complex.</text>
</comment>
<evidence type="ECO:0000256" key="5">
    <source>
        <dbReference type="SAM" id="MobiDB-lite"/>
    </source>
</evidence>
<evidence type="ECO:0000256" key="3">
    <source>
        <dbReference type="ARBA" id="ARBA00023242"/>
    </source>
</evidence>
<reference evidence="6 7" key="1">
    <citation type="submission" date="2018-05" db="EMBL/GenBank/DDBJ databases">
        <title>Genome sequencing and assembly of the regulated plant pathogen Lachnellula willkommii and related sister species for the development of diagnostic species identification markers.</title>
        <authorList>
            <person name="Giroux E."/>
            <person name="Bilodeau G."/>
        </authorList>
    </citation>
    <scope>NUCLEOTIDE SEQUENCE [LARGE SCALE GENOMIC DNA]</scope>
    <source>
        <strain evidence="6 7">CBS 172.35</strain>
    </source>
</reference>
<evidence type="ECO:0000313" key="6">
    <source>
        <dbReference type="EMBL" id="TVY87973.1"/>
    </source>
</evidence>
<dbReference type="EMBL" id="QGML01002024">
    <property type="protein sequence ID" value="TVY87973.1"/>
    <property type="molecule type" value="Genomic_DNA"/>
</dbReference>
<comment type="similarity">
    <text evidence="2 4">Belongs to the eukaryotic RPC7 RNA polymerase subunit family.</text>
</comment>
<evidence type="ECO:0000256" key="1">
    <source>
        <dbReference type="ARBA" id="ARBA00004123"/>
    </source>
</evidence>
<dbReference type="Proteomes" id="UP000315522">
    <property type="component" value="Unassembled WGS sequence"/>
</dbReference>
<dbReference type="GO" id="GO:0005666">
    <property type="term" value="C:RNA polymerase III complex"/>
    <property type="evidence" value="ECO:0007669"/>
    <property type="project" value="UniProtKB-UniRule"/>
</dbReference>
<dbReference type="AlphaFoldDB" id="A0A559M4T6"/>
<organism evidence="6 7">
    <name type="scientific">Lachnellula willkommii</name>
    <dbReference type="NCBI Taxonomy" id="215461"/>
    <lineage>
        <taxon>Eukaryota</taxon>
        <taxon>Fungi</taxon>
        <taxon>Dikarya</taxon>
        <taxon>Ascomycota</taxon>
        <taxon>Pezizomycotina</taxon>
        <taxon>Leotiomycetes</taxon>
        <taxon>Helotiales</taxon>
        <taxon>Lachnaceae</taxon>
        <taxon>Lachnellula</taxon>
    </lineage>
</organism>
<dbReference type="InterPro" id="IPR024661">
    <property type="entry name" value="RNA_pol_III_Rpc31"/>
</dbReference>
<feature type="compositionally biased region" description="Acidic residues" evidence="5">
    <location>
        <begin position="240"/>
        <end position="255"/>
    </location>
</feature>
<feature type="compositionally biased region" description="Gly residues" evidence="5">
    <location>
        <begin position="1"/>
        <end position="17"/>
    </location>
</feature>
<dbReference type="PANTHER" id="PTHR15367">
    <property type="entry name" value="DNA-DIRECTED RNA POLYMERASE III"/>
    <property type="match status" value="1"/>
</dbReference>
<feature type="compositionally biased region" description="Acidic residues" evidence="5">
    <location>
        <begin position="202"/>
        <end position="233"/>
    </location>
</feature>
<evidence type="ECO:0000313" key="7">
    <source>
        <dbReference type="Proteomes" id="UP000315522"/>
    </source>
</evidence>
<proteinExistence type="inferred from homology"/>
<comment type="caution">
    <text evidence="6">The sequence shown here is derived from an EMBL/GenBank/DDBJ whole genome shotgun (WGS) entry which is preliminary data.</text>
</comment>
<dbReference type="PANTHER" id="PTHR15367:SF2">
    <property type="entry name" value="DNA-DIRECTED RNA POLYMERASE III SUBUNIT"/>
    <property type="match status" value="1"/>
</dbReference>
<feature type="region of interest" description="Disordered" evidence="5">
    <location>
        <begin position="1"/>
        <end position="62"/>
    </location>
</feature>
<evidence type="ECO:0000256" key="4">
    <source>
        <dbReference type="PIRNR" id="PIRNR000777"/>
    </source>
</evidence>
<dbReference type="GO" id="GO:0006383">
    <property type="term" value="P:transcription by RNA polymerase III"/>
    <property type="evidence" value="ECO:0007669"/>
    <property type="project" value="UniProtKB-UniRule"/>
</dbReference>
<sequence length="255" mass="28754">MSFRGGRGGFGGRGGLKGATWEQDEGLEAEARKIRQNKGAKIGLFPEHPTGANVKKPKPLTAREKCQIRHLKTLQEQIHRGPLYSQPTKRNVDNPIKIFGEDQFNAQYGSDKKATMDPFTEGVETYSDRYQPPKNLVPKLSGRPFNNRLFPEELWSTLNGEEENVKRQKTLILNGSRSRQKLKDPASKKADILARIDALTAGDEDLEELDEDEQEEEPMDDDFDDDELGDDYNAEQYFDNGDDNDDGDAGGEEDY</sequence>
<protein>
    <recommendedName>
        <fullName evidence="4">DNA-directed RNA polymerase III subunit</fullName>
    </recommendedName>
</protein>
<keyword evidence="3 4" id="KW-0539">Nucleus</keyword>
<evidence type="ECO:0000256" key="2">
    <source>
        <dbReference type="ARBA" id="ARBA00008352"/>
    </source>
</evidence>
<dbReference type="Pfam" id="PF11705">
    <property type="entry name" value="RNA_pol_3_Rpc31"/>
    <property type="match status" value="1"/>
</dbReference>
<dbReference type="PIRSF" id="PIRSF000777">
    <property type="entry name" value="RNA_polIII_C31"/>
    <property type="match status" value="1"/>
</dbReference>
<keyword evidence="7" id="KW-1185">Reference proteome</keyword>
<comment type="subcellular location">
    <subcellularLocation>
        <location evidence="1 4">Nucleus</location>
    </subcellularLocation>
</comment>